<sequence>MSCALERVSTRQTSKAATCLPLELQQLVFSDLDVKSFFAARKVCKYWNFASTDAVPLAKQLRKLPILPPVQASDADPNELENLFDEAAHTLMIGVKPERAWDTPGSLTRPAKMGFPITPRVVATSSGDRTVTLSGREIALFDTSGEMPRCISQRPLNDLKETIGSGPWLKVQPNSYNELALSSDGRLLAVAQERTIQIYDLLAEPDSFSINRYASSATGHYICGLDFEQDDHVLRVRLSGKGTVLYLGTPAERRGSNATMEHWKSKAGLKHTFLDSSLLSILDASTDPGQMVRISGVQILKLFEDGWLFAGQRHGGGESSHYILGHVKTSVLDNTEVLAAESRTVTVLARLESYLSSWDFTLEASFDCGVGIWENMPSAHEHHPRFTISADNSFLALAERDKKRIRPAPLTQLFVYRLPQLSAASMARVTPDGQDRWVVKCESLGKLESEQKGIVEQAAVVSKKMKWTIPRIPLCLSTLQGDVTDLAFTTIDRRTSSISATTVETTRTWLLHEM</sequence>
<dbReference type="RefSeq" id="XP_047755299.1">
    <property type="nucleotide sequence ID" value="XM_047899826.1"/>
</dbReference>
<reference evidence="2" key="2">
    <citation type="journal article" date="2022" name="Microb. Genom.">
        <title>A chromosome-scale genome assembly of the tomato pathogen Cladosporium fulvum reveals a compartmentalized genome architecture and the presence of a dispensable chromosome.</title>
        <authorList>
            <person name="Zaccaron A.Z."/>
            <person name="Chen L.H."/>
            <person name="Samaras A."/>
            <person name="Stergiopoulos I."/>
        </authorList>
    </citation>
    <scope>NUCLEOTIDE SEQUENCE</scope>
    <source>
        <strain evidence="2">Race5_Kim</strain>
    </source>
</reference>
<dbReference type="SUPFAM" id="SSF101908">
    <property type="entry name" value="Putative isomerase YbhE"/>
    <property type="match status" value="1"/>
</dbReference>
<dbReference type="InterPro" id="IPR036047">
    <property type="entry name" value="F-box-like_dom_sf"/>
</dbReference>
<gene>
    <name evidence="2" type="ORF">CLAFUR5_00678</name>
</gene>
<evidence type="ECO:0000259" key="1">
    <source>
        <dbReference type="SMART" id="SM00256"/>
    </source>
</evidence>
<dbReference type="GeneID" id="71980556"/>
<reference evidence="2" key="1">
    <citation type="submission" date="2021-12" db="EMBL/GenBank/DDBJ databases">
        <authorList>
            <person name="Zaccaron A."/>
            <person name="Stergiopoulos I."/>
        </authorList>
    </citation>
    <scope>NUCLEOTIDE SEQUENCE</scope>
    <source>
        <strain evidence="2">Race5_Kim</strain>
    </source>
</reference>
<dbReference type="EMBL" id="CP090163">
    <property type="protein sequence ID" value="UJO10933.1"/>
    <property type="molecule type" value="Genomic_DNA"/>
</dbReference>
<name>A0A9Q8P2G2_PASFU</name>
<proteinExistence type="predicted"/>
<dbReference type="OMA" id="ATGHYIC"/>
<dbReference type="OrthoDB" id="5126814at2759"/>
<dbReference type="Pfam" id="PF12937">
    <property type="entry name" value="F-box-like"/>
    <property type="match status" value="1"/>
</dbReference>
<keyword evidence="3" id="KW-1185">Reference proteome</keyword>
<dbReference type="AlphaFoldDB" id="A0A9Q8P2G2"/>
<dbReference type="KEGG" id="ffu:CLAFUR5_00678"/>
<dbReference type="SUPFAM" id="SSF81383">
    <property type="entry name" value="F-box domain"/>
    <property type="match status" value="1"/>
</dbReference>
<dbReference type="Gene3D" id="1.20.1280.50">
    <property type="match status" value="1"/>
</dbReference>
<feature type="domain" description="F-box" evidence="1">
    <location>
        <begin position="20"/>
        <end position="60"/>
    </location>
</feature>
<protein>
    <recommendedName>
        <fullName evidence="1">F-box domain-containing protein</fullName>
    </recommendedName>
</protein>
<organism evidence="2 3">
    <name type="scientific">Passalora fulva</name>
    <name type="common">Tomato leaf mold</name>
    <name type="synonym">Cladosporium fulvum</name>
    <dbReference type="NCBI Taxonomy" id="5499"/>
    <lineage>
        <taxon>Eukaryota</taxon>
        <taxon>Fungi</taxon>
        <taxon>Dikarya</taxon>
        <taxon>Ascomycota</taxon>
        <taxon>Pezizomycotina</taxon>
        <taxon>Dothideomycetes</taxon>
        <taxon>Dothideomycetidae</taxon>
        <taxon>Mycosphaerellales</taxon>
        <taxon>Mycosphaerellaceae</taxon>
        <taxon>Fulvia</taxon>
    </lineage>
</organism>
<accession>A0A9Q8P2G2</accession>
<dbReference type="SMART" id="SM00256">
    <property type="entry name" value="FBOX"/>
    <property type="match status" value="1"/>
</dbReference>
<evidence type="ECO:0000313" key="2">
    <source>
        <dbReference type="EMBL" id="UJO10933.1"/>
    </source>
</evidence>
<dbReference type="Proteomes" id="UP000756132">
    <property type="component" value="Chromosome 1"/>
</dbReference>
<dbReference type="CDD" id="cd09917">
    <property type="entry name" value="F-box_SF"/>
    <property type="match status" value="1"/>
</dbReference>
<dbReference type="InterPro" id="IPR001810">
    <property type="entry name" value="F-box_dom"/>
</dbReference>
<evidence type="ECO:0000313" key="3">
    <source>
        <dbReference type="Proteomes" id="UP000756132"/>
    </source>
</evidence>